<keyword evidence="3" id="KW-0472">Membrane</keyword>
<feature type="domain" description="PA14" evidence="7">
    <location>
        <begin position="2277"/>
        <end position="2424"/>
    </location>
</feature>
<dbReference type="SMART" id="SM00758">
    <property type="entry name" value="PA14"/>
    <property type="match status" value="2"/>
</dbReference>
<sequence length="2599" mass="271332">MSRKVDHPQSQHYNLLKDQKDKEAFAEELSKGAQVTPEDQSRSTLHTGETQEGDVSERSAFDGETSFSTQELETLSFQKTPGGSSQDAASLSPHEGSAVFFDAEASQDTGKDADDGQHVVRSHQISNEGAAPAIGGGDAQAPSARQPAQTAKGNAGGGSPETPKENSPPERLSLSNGTVAENADGAVVGSLSAEDQDAGDSHSYAVSDDRFEVADGQLKLKDGVALDHEAEAEIEVQVTVTDAAGTSHTEDFTIEVTDQNDAVTGVGLTGSTVAENAEGAVVGSLSAEDQDAGDSHSYAVSDDRFEVADGQLKLKDGVALDHEAEAEIEVQVTVTDAAGTSHTEDFTIEVTDQNDAVTGVGLTGSTVAENAEGAVVGSLSAEDQDAGDSHSYAVSDDRFEVADGQLKLKDGVALDHEAEAEIEVQVTVTDAAGTSHTEDFTIEVTDQNDAVTGVGLTGSTVAENAEGAVVGSLSAEDQDAGDSHSYAVSDDRFEVADGQLKLKDGVALDHEAEAEIEVQVTVTDAAGTSHTEDFTIEVTDQNDAVTGVGLTGSTVAENAEGAVVGSLSAEDQDAGDSHSYAVSDDRFEVADGQLKLKDGVALDHEAEAEIEVQVTVTDAAGTSHTEDFTIEVTDQNDAVTGVGLTGSTVAENAEGAVVGSLSAEDQDAGDSHSYAVSDDRFEVADGQLKLKDGVALDHEAEAEIEVQVTVTDAAGTSHTEDFTIEVTDQNDAVTGVGLTGSTVAENAEGAVVGSLSAEDQDAGDSHSYAVSDDRFEVADGQLKLKDGVALDHEAEAEIEVQVTVTDAAGTSHTEDFTIEVTDQNDAVTGVGLTGSTVAENAEGAVVGSLSAEDQDAGDSHSYAVSDDRFEVADGQLKLKDGVALDHEAEAEIEVQVTVTDAAGTSHTEDFTIEVTDQNDAVTGVGLTGSTVAENAEGAVVGSLSAEDQDAGDSHSYAVSDDRFEVADGQLKLKDGVALDHEAEAEIEVQVTVTDAAGTSHTEDFTIEVTDQNDAVTGVGLTGSTVAENAEGAVVGSLSAEDQDAGDSHSYAVSDDRFEVADGQLKLKDGVALDHEAEAEIEVQVTVTDAAGTSHTEDFTIEVTDQNDAVTGVGLTGSTVAENAEGAVVGSLSAEDQDAGDSHSYAVSDDRFEVADGQLKLKDGVALDHEAEAEIEVQVTVTDAAGTSHTEDFTIEVTDQNDAVTGVGLTGSTVAENAEGAVVGSLSAEDQDAGDSHSYAVSDDRFEVADGQLKLKDGVALDHEAEAEIEVQVTVTDAAGTSHTEDFTIEVTDQNDAVTGVGLTGSTVAENAEGAVVGSLSAEDQDAGDSHSYAVSDDRFEVADGQLKLKDGVALDHEAEAEIEVQVTVTDAAGTSHTEDFTIEVTDQNDAVTGVGLTGSTVAENADGAVVGSLSAEDQDAGDSHSYAVSDDRFEVADGQLKLKDGVALDHEAEAEIEVQVTVTDAAGTSHTEDFTIEVTDQNDAVTGVGLTGSTVAENAEGAVVGSLSAEDQDAGDSHSYAVSDDRFEVADGQLKLKDGVALDHEAEAEIEVQVTVTDAAGTSHTEDFTIEVTDQNDAVTGVGLTGSTVAENAEGAVVGSLSAEDQDAGDSHSYTVSDDRFEVADGQLKLKDGVALDHEAEAEIEVQVTVTDAAGTSHTEDFTIEVTDQNDAVTGVGLTGSTVAENAEGAVVGSLSAEDQDAGDSHSYAVSDDRFEVADGQLKLKDGVALDHEAEAEIEVQVTVTDAAGTSHTEDFAIEISDQNEAPGGLSLGGESENLVQNGSFENFSLETGRWRAFKEDDSGGWDTDTSMEVWDNLGRTDASEGEQHLEMDSGRGVDSISQTIQTNEGQVYDLGVDLRERLTNGTDTVEVYWNDNLVGELDPDSKEWTTFEMQVIGTGEDRLELREAADQNDSYGALVDNITVTSAQNVVAENVRGAIVNRVNFEDPDGDDSHMFEVSDDRFEVANGFLRLKETEALDFEEASEIDISVTVTDSGGLSASETFTVGVADTADLTVSTGFHARYFDVDQRLSSLEDIDWDAEPTHQELVTEIDYENSRESFWEGGSEDTFGVEISGAVQVDEGGTYRFDLGGDDGAQIMVNGQPVVENDGLHAYQTKSGEVQLDPGTHHIEVRYFENYGRAGLKLEWEGPGMDGPELVTAPDMSEAQTVSGMPIAMNVAHPEIELSDTTNLALEGLPAGTVVEAGGKTLVVEDNGSADITGFDTEMLTITPPYDYAGQVDATLTMTDSSAAAGSTGITQPITINVNEAQITEPTAELVTGFRADYLDVDHRIGKLDDVNWDADPTYQDHQTEIDYQNSRESFWEDGSKDTFATRIQGQVTVEEGGSYTFFTSADDGVVVYANGQEVVKDDGNHSYREDSGRIELEPGTHDIEVRYFENYGRAGLKLEWEGPDSDGRETVQADQDIAVDVNGTLDVGIGLEDASDSATVGIKGLPRDTILTSGDNALVTDGGPVDLSGWNINALEVSPPPGYEGEINGEIVVSDTAFNSAPVTSSSDFTIPVGDATAAPEPVSQDEEVIAASGDGSAGDAAWDALPELEDAGGEASDTPQEDILAEPVVVQDVSEITQIGTETYERMDW</sequence>
<dbReference type="InterPro" id="IPR002126">
    <property type="entry name" value="Cadherin-like_dom"/>
</dbReference>
<dbReference type="InterPro" id="IPR015919">
    <property type="entry name" value="Cadherin-like_sf"/>
</dbReference>
<dbReference type="PROSITE" id="PS50268">
    <property type="entry name" value="CADHERIN_2"/>
    <property type="match status" value="1"/>
</dbReference>
<dbReference type="RefSeq" id="WP_096870215.1">
    <property type="nucleotide sequence ID" value="NZ_CP010649.1"/>
</dbReference>
<reference evidence="8 9" key="4">
    <citation type="journal article" date="2018" name="Environ. Microbiol. Rep.">
        <title>Phylogenetic distribution of roseobacticides in the Roseobacter group and their effect on microalgae.</title>
        <authorList>
            <person name="Sonnenschein E.C."/>
            <person name="Phippen C.B."/>
            <person name="Bentzon-Tilia M."/>
            <person name="Rasmussen S.A."/>
            <person name="Nielsen K.F."/>
            <person name="Gram L."/>
        </authorList>
    </citation>
    <scope>NUCLEOTIDE SEQUENCE [LARGE SCALE GENOMIC DNA]</scope>
    <source>
        <strain evidence="8 9">P36</strain>
    </source>
</reference>
<comment type="subcellular location">
    <subcellularLocation>
        <location evidence="1">Membrane</location>
        <topology evidence="1">Single-pass membrane protein</topology>
    </subcellularLocation>
</comment>
<geneLocation type="plasmid" evidence="8 9">
    <name>pP36_f</name>
</geneLocation>
<proteinExistence type="predicted"/>
<dbReference type="SUPFAM" id="SSF49313">
    <property type="entry name" value="Cadherin-like"/>
    <property type="match status" value="17"/>
</dbReference>
<evidence type="ECO:0000256" key="1">
    <source>
        <dbReference type="ARBA" id="ARBA00004167"/>
    </source>
</evidence>
<dbReference type="Proteomes" id="UP000218891">
    <property type="component" value="Plasmid pP36_f"/>
</dbReference>
<feature type="region of interest" description="Disordered" evidence="5">
    <location>
        <begin position="2542"/>
        <end position="2570"/>
    </location>
</feature>
<dbReference type="InterPro" id="IPR037524">
    <property type="entry name" value="PA14/GLEYA"/>
</dbReference>
<keyword evidence="2" id="KW-0812">Transmembrane</keyword>
<dbReference type="PANTHER" id="PTHR24028">
    <property type="entry name" value="CADHERIN-87A"/>
    <property type="match status" value="1"/>
</dbReference>
<dbReference type="SUPFAM" id="SSF56988">
    <property type="entry name" value="Anthrax protective antigen"/>
    <property type="match status" value="2"/>
</dbReference>
<reference evidence="8 9" key="3">
    <citation type="journal article" date="2017" name="Int. J. Syst. Evol. Microbiol.">
        <title>Adaptation of Surface-Associated Bacteria to the Open Ocean: A Genomically Distinct Subpopulation of Phaeobacter gallaeciensis Colonizes Pacific Mesozooplankton.</title>
        <authorList>
            <person name="Freese H.M."/>
            <person name="Methner A."/>
            <person name="Overmann J."/>
        </authorList>
    </citation>
    <scope>NUCLEOTIDE SEQUENCE [LARGE SCALE GENOMIC DNA]</scope>
    <source>
        <strain evidence="8 9">P36</strain>
    </source>
</reference>
<dbReference type="InterPro" id="IPR050174">
    <property type="entry name" value="Protocadherin/Cadherin-CA"/>
</dbReference>
<evidence type="ECO:0000256" key="4">
    <source>
        <dbReference type="ARBA" id="ARBA00023180"/>
    </source>
</evidence>
<evidence type="ECO:0000256" key="2">
    <source>
        <dbReference type="ARBA" id="ARBA00022692"/>
    </source>
</evidence>
<evidence type="ECO:0000259" key="7">
    <source>
        <dbReference type="PROSITE" id="PS51820"/>
    </source>
</evidence>
<dbReference type="Gene3D" id="2.60.120.260">
    <property type="entry name" value="Galactose-binding domain-like"/>
    <property type="match status" value="1"/>
</dbReference>
<evidence type="ECO:0000259" key="6">
    <source>
        <dbReference type="PROSITE" id="PS50268"/>
    </source>
</evidence>
<dbReference type="Gene3D" id="3.90.182.10">
    <property type="entry name" value="Toxin - Anthrax Protective Antigen,domain 1"/>
    <property type="match status" value="2"/>
</dbReference>
<keyword evidence="9" id="KW-1185">Reference proteome</keyword>
<dbReference type="InterPro" id="IPR011658">
    <property type="entry name" value="PA14_dom"/>
</dbReference>
<keyword evidence="3" id="KW-1133">Transmembrane helix</keyword>
<evidence type="ECO:0000313" key="9">
    <source>
        <dbReference type="Proteomes" id="UP000218891"/>
    </source>
</evidence>
<dbReference type="PROSITE" id="PS51820">
    <property type="entry name" value="PA14"/>
    <property type="match status" value="2"/>
</dbReference>
<feature type="region of interest" description="Disordered" evidence="5">
    <location>
        <begin position="1"/>
        <end position="176"/>
    </location>
</feature>
<feature type="domain" description="PA14" evidence="7">
    <location>
        <begin position="2016"/>
        <end position="2163"/>
    </location>
</feature>
<dbReference type="CDD" id="cd11304">
    <property type="entry name" value="Cadherin_repeat"/>
    <property type="match status" value="18"/>
</dbReference>
<reference evidence="8 9" key="2">
    <citation type="journal article" date="2017" name="Genome Biol. Evol.">
        <title>Trajectories and Drivers of Genome Evolution in Surface-Associated Marine Phaeobacter.</title>
        <authorList>
            <person name="Freese H.M."/>
            <person name="Sikorski J."/>
            <person name="Bunk B."/>
            <person name="Scheuner C."/>
            <person name="Meier-Kolthoff J.P."/>
            <person name="Sproer C."/>
            <person name="Gram L."/>
            <person name="Overmann J."/>
        </authorList>
    </citation>
    <scope>NUCLEOTIDE SEQUENCE [LARGE SCALE GENOMIC DNA]</scope>
    <source>
        <strain evidence="8 9">P36</strain>
    </source>
</reference>
<dbReference type="Gene3D" id="2.60.40.60">
    <property type="entry name" value="Cadherins"/>
    <property type="match status" value="18"/>
</dbReference>
<feature type="compositionally biased region" description="Basic and acidic residues" evidence="5">
    <location>
        <begin position="109"/>
        <end position="118"/>
    </location>
</feature>
<keyword evidence="8" id="KW-0614">Plasmid</keyword>
<dbReference type="SMART" id="SM00112">
    <property type="entry name" value="CA"/>
    <property type="match status" value="18"/>
</dbReference>
<keyword evidence="4" id="KW-0325">Glycoprotein</keyword>
<organism evidence="8 9">
    <name type="scientific">Phaeobacter piscinae</name>
    <dbReference type="NCBI Taxonomy" id="1580596"/>
    <lineage>
        <taxon>Bacteria</taxon>
        <taxon>Pseudomonadati</taxon>
        <taxon>Pseudomonadota</taxon>
        <taxon>Alphaproteobacteria</taxon>
        <taxon>Rhodobacterales</taxon>
        <taxon>Roseobacteraceae</taxon>
        <taxon>Phaeobacter</taxon>
    </lineage>
</organism>
<gene>
    <name evidence="8" type="ORF">PhaeoP36_04057</name>
</gene>
<evidence type="ECO:0000256" key="3">
    <source>
        <dbReference type="ARBA" id="ARBA00022989"/>
    </source>
</evidence>
<dbReference type="EMBL" id="CP010649">
    <property type="protein sequence ID" value="ATG38132.1"/>
    <property type="molecule type" value="Genomic_DNA"/>
</dbReference>
<protein>
    <submittedName>
        <fullName evidence="8">PA14 domain protein</fullName>
    </submittedName>
</protein>
<feature type="compositionally biased region" description="Low complexity" evidence="5">
    <location>
        <begin position="2542"/>
        <end position="2554"/>
    </location>
</feature>
<reference evidence="8 9" key="1">
    <citation type="journal article" date="2017" name="Front. Microbiol.">
        <title>Phaeobacter piscinae sp. nov., a species of the Roseobacter group and potential aquaculture probiont.</title>
        <authorList>
            <person name="Sonnenschein E.C."/>
            <person name="Phippen C.B.W."/>
            <person name="Nielsen K.F."/>
            <person name="Mateiu R.V."/>
            <person name="Melchiorsen J."/>
            <person name="Gram L."/>
            <person name="Overmann J."/>
            <person name="Freese H.M."/>
        </authorList>
    </citation>
    <scope>NUCLEOTIDE SEQUENCE [LARGE SCALE GENOMIC DNA]</scope>
    <source>
        <strain evidence="8 9">P36</strain>
    </source>
</reference>
<dbReference type="PANTHER" id="PTHR24028:SF316">
    <property type="entry name" value="NEURAL-CADHERIN-LIKE"/>
    <property type="match status" value="1"/>
</dbReference>
<evidence type="ECO:0000313" key="8">
    <source>
        <dbReference type="EMBL" id="ATG38132.1"/>
    </source>
</evidence>
<name>A0ABM6PKD3_9RHOB</name>
<dbReference type="Pfam" id="PF07691">
    <property type="entry name" value="PA14"/>
    <property type="match status" value="2"/>
</dbReference>
<evidence type="ECO:0000256" key="5">
    <source>
        <dbReference type="SAM" id="MobiDB-lite"/>
    </source>
</evidence>
<feature type="compositionally biased region" description="Basic and acidic residues" evidence="5">
    <location>
        <begin position="1"/>
        <end position="30"/>
    </location>
</feature>
<feature type="compositionally biased region" description="Polar residues" evidence="5">
    <location>
        <begin position="65"/>
        <end position="89"/>
    </location>
</feature>
<accession>A0ABM6PKD3</accession>
<feature type="domain" description="Cadherin" evidence="6">
    <location>
        <begin position="1912"/>
        <end position="2021"/>
    </location>
</feature>